<comment type="caution">
    <text evidence="1">The sequence shown here is derived from an EMBL/GenBank/DDBJ whole genome shotgun (WGS) entry which is preliminary data.</text>
</comment>
<evidence type="ECO:0000313" key="2">
    <source>
        <dbReference type="Proteomes" id="UP000198145"/>
    </source>
</evidence>
<name>A0A246F5N8_PSENT</name>
<dbReference type="EMBL" id="NJBA01000009">
    <property type="protein sequence ID" value="OWP48441.1"/>
    <property type="molecule type" value="Genomic_DNA"/>
</dbReference>
<accession>A0A246F5N8</accession>
<evidence type="ECO:0000313" key="1">
    <source>
        <dbReference type="EMBL" id="OWP48441.1"/>
    </source>
</evidence>
<proteinExistence type="predicted"/>
<dbReference type="PROSITE" id="PS51257">
    <property type="entry name" value="PROKAR_LIPOPROTEIN"/>
    <property type="match status" value="1"/>
</dbReference>
<dbReference type="RefSeq" id="WP_088421014.1">
    <property type="nucleotide sequence ID" value="NZ_NJBA01000009.1"/>
</dbReference>
<organism evidence="1 2">
    <name type="scientific">Pseudomonas nitroreducens</name>
    <dbReference type="NCBI Taxonomy" id="46680"/>
    <lineage>
        <taxon>Bacteria</taxon>
        <taxon>Pseudomonadati</taxon>
        <taxon>Pseudomonadota</taxon>
        <taxon>Gammaproteobacteria</taxon>
        <taxon>Pseudomonadales</taxon>
        <taxon>Pseudomonadaceae</taxon>
        <taxon>Pseudomonas</taxon>
    </lineage>
</organism>
<reference evidence="1 2" key="1">
    <citation type="submission" date="2017-06" db="EMBL/GenBank/DDBJ databases">
        <title>Draft genome of Pseudomonas nitroreducens DF05.</title>
        <authorList>
            <person name="Iyer R."/>
        </authorList>
    </citation>
    <scope>NUCLEOTIDE SEQUENCE [LARGE SCALE GENOMIC DNA]</scope>
    <source>
        <strain evidence="1 2">DF05</strain>
    </source>
</reference>
<dbReference type="Proteomes" id="UP000198145">
    <property type="component" value="Unassembled WGS sequence"/>
</dbReference>
<dbReference type="AlphaFoldDB" id="A0A246F5N8"/>
<protein>
    <submittedName>
        <fullName evidence="1">Uncharacterized protein</fullName>
    </submittedName>
</protein>
<sequence length="200" mass="21442">MSVSRWICLSLAAGVLVGCQSQKNDELSYQYDSTESVAKGVPGGTMTETEEVQASVSAIDRGKRTFTLKDDQGNTRTLQAPPEMRNFDQLKVGDRVRAIVALERLVYLREPGQESGGGAAGLLATGQPGSKPGMLAADTVEITATVKSLDTARRTATLQFADGSQHTVNVRPDVVMKQEYVGRQLVMRVTSAIAVSVQPQ</sequence>
<gene>
    <name evidence="1" type="ORF">CEG18_23910</name>
</gene>